<dbReference type="Pfam" id="PF11154">
    <property type="entry name" value="DUF2934"/>
    <property type="match status" value="1"/>
</dbReference>
<accession>A0A7V1GGF6</accession>
<protein>
    <submittedName>
        <fullName evidence="2">DUF2934 domain-containing protein</fullName>
    </submittedName>
</protein>
<comment type="caution">
    <text evidence="2">The sequence shown here is derived from an EMBL/GenBank/DDBJ whole genome shotgun (WGS) entry which is preliminary data.</text>
</comment>
<name>A0A7V1GGF6_9GAMM</name>
<organism evidence="2">
    <name type="scientific">Pseudoalteromonas prydzensis</name>
    <dbReference type="NCBI Taxonomy" id="182141"/>
    <lineage>
        <taxon>Bacteria</taxon>
        <taxon>Pseudomonadati</taxon>
        <taxon>Pseudomonadota</taxon>
        <taxon>Gammaproteobacteria</taxon>
        <taxon>Alteromonadales</taxon>
        <taxon>Pseudoalteromonadaceae</taxon>
        <taxon>Pseudoalteromonas</taxon>
    </lineage>
</organism>
<dbReference type="InterPro" id="IPR021327">
    <property type="entry name" value="DUF2934"/>
</dbReference>
<proteinExistence type="predicted"/>
<reference evidence="2" key="1">
    <citation type="journal article" date="2020" name="mSystems">
        <title>Genome- and Community-Level Interaction Insights into Carbon Utilization and Element Cycling Functions of Hydrothermarchaeota in Hydrothermal Sediment.</title>
        <authorList>
            <person name="Zhou Z."/>
            <person name="Liu Y."/>
            <person name="Xu W."/>
            <person name="Pan J."/>
            <person name="Luo Z.H."/>
            <person name="Li M."/>
        </authorList>
    </citation>
    <scope>NUCLEOTIDE SEQUENCE [LARGE SCALE GENOMIC DNA]</scope>
    <source>
        <strain evidence="2">HyVt-346</strain>
    </source>
</reference>
<evidence type="ECO:0000256" key="1">
    <source>
        <dbReference type="SAM" id="MobiDB-lite"/>
    </source>
</evidence>
<dbReference type="AlphaFoldDB" id="A0A7V1GGF6"/>
<sequence length="63" mass="7010">MSDTNSKNATSTTKSNKPNVDSHRHSKIKAEAYELASARGFKNGNQMEDWLAAEKTVDIQLSR</sequence>
<feature type="compositionally biased region" description="Low complexity" evidence="1">
    <location>
        <begin position="1"/>
        <end position="17"/>
    </location>
</feature>
<evidence type="ECO:0000313" key="2">
    <source>
        <dbReference type="EMBL" id="HEA18728.1"/>
    </source>
</evidence>
<dbReference type="EMBL" id="DRGM01000196">
    <property type="protein sequence ID" value="HEA18728.1"/>
    <property type="molecule type" value="Genomic_DNA"/>
</dbReference>
<dbReference type="Proteomes" id="UP000886188">
    <property type="component" value="Unassembled WGS sequence"/>
</dbReference>
<dbReference type="RefSeq" id="WP_304185079.1">
    <property type="nucleotide sequence ID" value="NZ_DRGM01000196.1"/>
</dbReference>
<gene>
    <name evidence="2" type="ORF">ENH88_20220</name>
</gene>
<feature type="region of interest" description="Disordered" evidence="1">
    <location>
        <begin position="1"/>
        <end position="28"/>
    </location>
</feature>